<gene>
    <name evidence="2" type="ORF">N7541_008541</name>
</gene>
<proteinExistence type="predicted"/>
<accession>A0A9W9UNG8</accession>
<sequence>MKFSVGLSALFFGAFAAAAPTADEFRLSVSDSSIAELNNRHVIKQGDVLIVSRMDSQHGLNFKGTNGSLLIENGSPIYAGADGHLTFAKPTSNAVSSGFSFSGNTFEYNGGSFYACLEEQIPRYGDAPKVHAIYAEKSGASLGDNCVSITLNKGAI</sequence>
<name>A0A9W9UNG8_PENBR</name>
<dbReference type="Proteomes" id="UP001148299">
    <property type="component" value="Unassembled WGS sequence"/>
</dbReference>
<feature type="chain" id="PRO_5040806437" evidence="1">
    <location>
        <begin position="19"/>
        <end position="156"/>
    </location>
</feature>
<evidence type="ECO:0000313" key="2">
    <source>
        <dbReference type="EMBL" id="KAJ5350814.1"/>
    </source>
</evidence>
<feature type="signal peptide" evidence="1">
    <location>
        <begin position="1"/>
        <end position="18"/>
    </location>
</feature>
<organism evidence="2 3">
    <name type="scientific">Penicillium brevicompactum</name>
    <dbReference type="NCBI Taxonomy" id="5074"/>
    <lineage>
        <taxon>Eukaryota</taxon>
        <taxon>Fungi</taxon>
        <taxon>Dikarya</taxon>
        <taxon>Ascomycota</taxon>
        <taxon>Pezizomycotina</taxon>
        <taxon>Eurotiomycetes</taxon>
        <taxon>Eurotiomycetidae</taxon>
        <taxon>Eurotiales</taxon>
        <taxon>Aspergillaceae</taxon>
        <taxon>Penicillium</taxon>
    </lineage>
</organism>
<reference evidence="2" key="2">
    <citation type="journal article" date="2023" name="IMA Fungus">
        <title>Comparative genomic study of the Penicillium genus elucidates a diverse pangenome and 15 lateral gene transfer events.</title>
        <authorList>
            <person name="Petersen C."/>
            <person name="Sorensen T."/>
            <person name="Nielsen M.R."/>
            <person name="Sondergaard T.E."/>
            <person name="Sorensen J.L."/>
            <person name="Fitzpatrick D.A."/>
            <person name="Frisvad J.C."/>
            <person name="Nielsen K.L."/>
        </authorList>
    </citation>
    <scope>NUCLEOTIDE SEQUENCE</scope>
    <source>
        <strain evidence="2">IBT 35675</strain>
    </source>
</reference>
<protein>
    <submittedName>
        <fullName evidence="2">Uncharacterized protein</fullName>
    </submittedName>
</protein>
<keyword evidence="3" id="KW-1185">Reference proteome</keyword>
<reference evidence="2" key="1">
    <citation type="submission" date="2022-12" db="EMBL/GenBank/DDBJ databases">
        <authorList>
            <person name="Petersen C."/>
        </authorList>
    </citation>
    <scope>NUCLEOTIDE SEQUENCE</scope>
    <source>
        <strain evidence="2">IBT 35675</strain>
    </source>
</reference>
<keyword evidence="1" id="KW-0732">Signal</keyword>
<evidence type="ECO:0000256" key="1">
    <source>
        <dbReference type="SAM" id="SignalP"/>
    </source>
</evidence>
<comment type="caution">
    <text evidence="2">The sequence shown here is derived from an EMBL/GenBank/DDBJ whole genome shotgun (WGS) entry which is preliminary data.</text>
</comment>
<evidence type="ECO:0000313" key="3">
    <source>
        <dbReference type="Proteomes" id="UP001148299"/>
    </source>
</evidence>
<dbReference type="AlphaFoldDB" id="A0A9W9UNG8"/>
<dbReference type="EMBL" id="JAPZBR010000006">
    <property type="protein sequence ID" value="KAJ5350814.1"/>
    <property type="molecule type" value="Genomic_DNA"/>
</dbReference>